<name>A0ABW5L8D6_9FLAO</name>
<accession>A0ABW5L8D6</accession>
<dbReference type="RefSeq" id="WP_378288634.1">
    <property type="nucleotide sequence ID" value="NZ_JBHULE010000002.1"/>
</dbReference>
<proteinExistence type="predicted"/>
<organism evidence="2 3">
    <name type="scientific">Aquimarina rubra</name>
    <dbReference type="NCBI Taxonomy" id="1920033"/>
    <lineage>
        <taxon>Bacteria</taxon>
        <taxon>Pseudomonadati</taxon>
        <taxon>Bacteroidota</taxon>
        <taxon>Flavobacteriia</taxon>
        <taxon>Flavobacteriales</taxon>
        <taxon>Flavobacteriaceae</taxon>
        <taxon>Aquimarina</taxon>
    </lineage>
</organism>
<gene>
    <name evidence="2" type="ORF">ACFSR1_00690</name>
</gene>
<evidence type="ECO:0000313" key="3">
    <source>
        <dbReference type="Proteomes" id="UP001597319"/>
    </source>
</evidence>
<keyword evidence="1" id="KW-0472">Membrane</keyword>
<protein>
    <submittedName>
        <fullName evidence="2">Uncharacterized protein</fullName>
    </submittedName>
</protein>
<reference evidence="3" key="1">
    <citation type="journal article" date="2019" name="Int. J. Syst. Evol. Microbiol.">
        <title>The Global Catalogue of Microorganisms (GCM) 10K type strain sequencing project: providing services to taxonomists for standard genome sequencing and annotation.</title>
        <authorList>
            <consortium name="The Broad Institute Genomics Platform"/>
            <consortium name="The Broad Institute Genome Sequencing Center for Infectious Disease"/>
            <person name="Wu L."/>
            <person name="Ma J."/>
        </authorList>
    </citation>
    <scope>NUCLEOTIDE SEQUENCE [LARGE SCALE GENOMIC DNA]</scope>
    <source>
        <strain evidence="3">KCTC 52274</strain>
    </source>
</reference>
<keyword evidence="3" id="KW-1185">Reference proteome</keyword>
<dbReference type="Proteomes" id="UP001597319">
    <property type="component" value="Unassembled WGS sequence"/>
</dbReference>
<dbReference type="EMBL" id="JBHULE010000002">
    <property type="protein sequence ID" value="MFD2561162.1"/>
    <property type="molecule type" value="Genomic_DNA"/>
</dbReference>
<sequence length="168" mass="19378">MQTGKIQISDKRKIAKILNRSNSLLIIIGIVFLIIDYDLFSSHPIILVTEGYLWKGLAIVFQLVFVGNLINWELKKQRIINILSNGIITLVELKMSERVKPNDTSSFYIHLFEYSVSNNKYEVTLKNKKDIVKSNYIIYQTDNPKNGIVYEDLKEGIKKLIKTQLGTK</sequence>
<keyword evidence="1" id="KW-1133">Transmembrane helix</keyword>
<evidence type="ECO:0000313" key="2">
    <source>
        <dbReference type="EMBL" id="MFD2561162.1"/>
    </source>
</evidence>
<feature type="transmembrane region" description="Helical" evidence="1">
    <location>
        <begin position="21"/>
        <end position="40"/>
    </location>
</feature>
<comment type="caution">
    <text evidence="2">The sequence shown here is derived from an EMBL/GenBank/DDBJ whole genome shotgun (WGS) entry which is preliminary data.</text>
</comment>
<evidence type="ECO:0000256" key="1">
    <source>
        <dbReference type="SAM" id="Phobius"/>
    </source>
</evidence>
<keyword evidence="1" id="KW-0812">Transmembrane</keyword>
<feature type="transmembrane region" description="Helical" evidence="1">
    <location>
        <begin position="52"/>
        <end position="70"/>
    </location>
</feature>